<evidence type="ECO:0000313" key="1">
    <source>
        <dbReference type="EMBL" id="THV60721.1"/>
    </source>
</evidence>
<dbReference type="Proteomes" id="UP000306038">
    <property type="component" value="Unassembled WGS sequence"/>
</dbReference>
<name>A0ABY2R8B3_9FLAO</name>
<sequence length="89" mass="10426">MDVHINIDFIDDPNNKKKIKDIMMCLYQLTGRELWIPYKYNESGFASFIHGSEGAFIYHPDPYDSEDDENKSPLSFFLEVYPSLGKEKK</sequence>
<organism evidence="1 2">
    <name type="scientific">Chryseobacterium candidae</name>
    <dbReference type="NCBI Taxonomy" id="1978493"/>
    <lineage>
        <taxon>Bacteria</taxon>
        <taxon>Pseudomonadati</taxon>
        <taxon>Bacteroidota</taxon>
        <taxon>Flavobacteriia</taxon>
        <taxon>Flavobacteriales</taxon>
        <taxon>Weeksellaceae</taxon>
        <taxon>Chryseobacterium group</taxon>
        <taxon>Chryseobacterium</taxon>
    </lineage>
</organism>
<dbReference type="EMBL" id="SDLV01000016">
    <property type="protein sequence ID" value="THV60721.1"/>
    <property type="molecule type" value="Genomic_DNA"/>
</dbReference>
<accession>A0ABY2R8B3</accession>
<comment type="caution">
    <text evidence="1">The sequence shown here is derived from an EMBL/GenBank/DDBJ whole genome shotgun (WGS) entry which is preliminary data.</text>
</comment>
<protein>
    <submittedName>
        <fullName evidence="1">Uncharacterized protein</fullName>
    </submittedName>
</protein>
<keyword evidence="2" id="KW-1185">Reference proteome</keyword>
<reference evidence="1 2" key="1">
    <citation type="submission" date="2019-01" db="EMBL/GenBank/DDBJ databases">
        <authorList>
            <person name="B I."/>
            <person name="Ch S."/>
            <person name="Ch V.R."/>
        </authorList>
    </citation>
    <scope>NUCLEOTIDE SEQUENCE [LARGE SCALE GENOMIC DNA]</scope>
    <source>
        <strain evidence="1 2">JC507</strain>
    </source>
</reference>
<proteinExistence type="predicted"/>
<gene>
    <name evidence="1" type="ORF">EK417_09040</name>
</gene>
<dbReference type="RefSeq" id="WP_136521973.1">
    <property type="nucleotide sequence ID" value="NZ_SDLV01000016.1"/>
</dbReference>
<evidence type="ECO:0000313" key="2">
    <source>
        <dbReference type="Proteomes" id="UP000306038"/>
    </source>
</evidence>